<dbReference type="Pfam" id="PF00072">
    <property type="entry name" value="Response_reg"/>
    <property type="match status" value="3"/>
</dbReference>
<dbReference type="InterPro" id="IPR003594">
    <property type="entry name" value="HATPase_dom"/>
</dbReference>
<keyword evidence="6" id="KW-0808">Transferase</keyword>
<dbReference type="Gene3D" id="3.30.450.40">
    <property type="match status" value="1"/>
</dbReference>
<evidence type="ECO:0000256" key="10">
    <source>
        <dbReference type="PROSITE-ProRule" id="PRU00169"/>
    </source>
</evidence>
<dbReference type="Pfam" id="PF00512">
    <property type="entry name" value="HisKA"/>
    <property type="match status" value="1"/>
</dbReference>
<keyword evidence="12" id="KW-1133">Transmembrane helix</keyword>
<dbReference type="PANTHER" id="PTHR45339">
    <property type="entry name" value="HYBRID SIGNAL TRANSDUCTION HISTIDINE KINASE J"/>
    <property type="match status" value="1"/>
</dbReference>
<dbReference type="Pfam" id="PF13185">
    <property type="entry name" value="GAF_2"/>
    <property type="match status" value="1"/>
</dbReference>
<evidence type="ECO:0000256" key="12">
    <source>
        <dbReference type="SAM" id="Phobius"/>
    </source>
</evidence>
<dbReference type="InterPro" id="IPR003660">
    <property type="entry name" value="HAMP_dom"/>
</dbReference>
<dbReference type="SMART" id="SM00388">
    <property type="entry name" value="HisKA"/>
    <property type="match status" value="1"/>
</dbReference>
<feature type="domain" description="Response regulatory" evidence="14">
    <location>
        <begin position="957"/>
        <end position="1072"/>
    </location>
</feature>
<dbReference type="CDD" id="cd19410">
    <property type="entry name" value="HK9-like_sensor"/>
    <property type="match status" value="1"/>
</dbReference>
<evidence type="ECO:0000256" key="1">
    <source>
        <dbReference type="ARBA" id="ARBA00000085"/>
    </source>
</evidence>
<dbReference type="SMART" id="SM00065">
    <property type="entry name" value="GAF"/>
    <property type="match status" value="1"/>
</dbReference>
<dbReference type="PRINTS" id="PR00344">
    <property type="entry name" value="BCTRLSENSOR"/>
</dbReference>
<evidence type="ECO:0000256" key="11">
    <source>
        <dbReference type="SAM" id="Coils"/>
    </source>
</evidence>
<dbReference type="Pfam" id="PF02518">
    <property type="entry name" value="HATPase_c"/>
    <property type="match status" value="1"/>
</dbReference>
<feature type="domain" description="Response regulatory" evidence="14">
    <location>
        <begin position="1102"/>
        <end position="1219"/>
    </location>
</feature>
<evidence type="ECO:0000256" key="2">
    <source>
        <dbReference type="ARBA" id="ARBA00004370"/>
    </source>
</evidence>
<proteinExistence type="predicted"/>
<dbReference type="SUPFAM" id="SSF47384">
    <property type="entry name" value="Homodimeric domain of signal transducing histidine kinase"/>
    <property type="match status" value="1"/>
</dbReference>
<dbReference type="InterPro" id="IPR004358">
    <property type="entry name" value="Sig_transdc_His_kin-like_C"/>
</dbReference>
<dbReference type="Pfam" id="PF05227">
    <property type="entry name" value="CHASE3"/>
    <property type="match status" value="1"/>
</dbReference>
<dbReference type="Gene3D" id="6.10.340.10">
    <property type="match status" value="1"/>
</dbReference>
<dbReference type="CDD" id="cd16922">
    <property type="entry name" value="HATPase_EvgS-ArcB-TorS-like"/>
    <property type="match status" value="1"/>
</dbReference>
<feature type="domain" description="Response regulatory" evidence="14">
    <location>
        <begin position="834"/>
        <end position="948"/>
    </location>
</feature>
<name>A0ABQ1EGN7_9CLOT</name>
<evidence type="ECO:0000259" key="15">
    <source>
        <dbReference type="PROSITE" id="PS50885"/>
    </source>
</evidence>
<dbReference type="EC" id="2.7.13.3" evidence="3"/>
<dbReference type="SUPFAM" id="SSF55874">
    <property type="entry name" value="ATPase domain of HSP90 chaperone/DNA topoisomerase II/histidine kinase"/>
    <property type="match status" value="1"/>
</dbReference>
<evidence type="ECO:0000313" key="16">
    <source>
        <dbReference type="EMBL" id="GFZ33994.1"/>
    </source>
</evidence>
<feature type="domain" description="HAMP" evidence="15">
    <location>
        <begin position="215"/>
        <end position="269"/>
    </location>
</feature>
<dbReference type="InterPro" id="IPR003661">
    <property type="entry name" value="HisK_dim/P_dom"/>
</dbReference>
<dbReference type="CDD" id="cd00156">
    <property type="entry name" value="REC"/>
    <property type="match status" value="2"/>
</dbReference>
<dbReference type="CDD" id="cd00082">
    <property type="entry name" value="HisKA"/>
    <property type="match status" value="1"/>
</dbReference>
<evidence type="ECO:0000256" key="7">
    <source>
        <dbReference type="ARBA" id="ARBA00022777"/>
    </source>
</evidence>
<keyword evidence="7 16" id="KW-0418">Kinase</keyword>
<dbReference type="GO" id="GO:0016301">
    <property type="term" value="F:kinase activity"/>
    <property type="evidence" value="ECO:0007669"/>
    <property type="project" value="UniProtKB-KW"/>
</dbReference>
<dbReference type="CDD" id="cd06225">
    <property type="entry name" value="HAMP"/>
    <property type="match status" value="1"/>
</dbReference>
<feature type="modified residue" description="4-aspartylphosphate" evidence="10">
    <location>
        <position position="1006"/>
    </location>
</feature>
<dbReference type="SUPFAM" id="SSF158472">
    <property type="entry name" value="HAMP domain-like"/>
    <property type="match status" value="1"/>
</dbReference>
<keyword evidence="12" id="KW-0812">Transmembrane</keyword>
<dbReference type="EMBL" id="BMBA01000008">
    <property type="protein sequence ID" value="GFZ33994.1"/>
    <property type="molecule type" value="Genomic_DNA"/>
</dbReference>
<dbReference type="Gene3D" id="3.40.50.2300">
    <property type="match status" value="3"/>
</dbReference>
<evidence type="ECO:0000256" key="6">
    <source>
        <dbReference type="ARBA" id="ARBA00022679"/>
    </source>
</evidence>
<dbReference type="SUPFAM" id="SSF52172">
    <property type="entry name" value="CheY-like"/>
    <property type="match status" value="3"/>
</dbReference>
<evidence type="ECO:0000256" key="4">
    <source>
        <dbReference type="ARBA" id="ARBA00018672"/>
    </source>
</evidence>
<feature type="transmembrane region" description="Helical" evidence="12">
    <location>
        <begin position="12"/>
        <end position="32"/>
    </location>
</feature>
<dbReference type="PANTHER" id="PTHR45339:SF1">
    <property type="entry name" value="HYBRID SIGNAL TRANSDUCTION HISTIDINE KINASE J"/>
    <property type="match status" value="1"/>
</dbReference>
<dbReference type="SUPFAM" id="SSF55781">
    <property type="entry name" value="GAF domain-like"/>
    <property type="match status" value="1"/>
</dbReference>
<evidence type="ECO:0000313" key="17">
    <source>
        <dbReference type="Proteomes" id="UP000663802"/>
    </source>
</evidence>
<dbReference type="CDD" id="cd17546">
    <property type="entry name" value="REC_hyHK_CKI1_RcsC-like"/>
    <property type="match status" value="1"/>
</dbReference>
<accession>A0ABQ1EGN7</accession>
<dbReference type="SMART" id="SM00387">
    <property type="entry name" value="HATPase_c"/>
    <property type="match status" value="1"/>
</dbReference>
<sequence length="1222" mass="138584">MLLKKFKIGQKLFLGFGIVTLIMIMVIAYAYINFRKESQAVDWSVHSYKVISESDAILISLINMETGARGYVITGDKTFLEPFNKGKADYQEHYKKMQELSKDSPDQLIRLAMVDKYYKEWAEWEDKDIIAVRENVSAGTSQISDLIKTVQSGVGKQKMDTIRAALNDINQDEYQTLGERDNALKIMERQTQYIMTSGGGFATILAFIIAALVIRMVVNPVRIVTNTFREIAEGDVDLEVRLNTDSNDELGDMSKNFNKFMTKLKELIDGNKNETWLKVGKAELNEHIRGKQDIEDLSTDIIKHVSKYINAQIGALYLKDEDEVFKRLGSYCYRENEKTINEFRPGEGIVGQVALEKHSIIMRDVPKDYMKITSGLGEVSPNNILVVPCIYEGKVEAIIELGVFGELSELKQQFVNQISSNVAMSINSVKAQIKMKELLNKTLIQSEELQAQQEELRQNNTELSLQTKALKASEESLQVQQEELRMINEELEEKTQILEEQKKNITTKNKVLEKAKLDIQEKADELELANKYKSEFLANMSHELRTPLNSILVLSKLLGEKKLNEPLTEKQLEYAKTINSSGKDLLNIINDILDISKVEAGKLDVSIEKVYIQDFAEQLQRSFAPIANEKQVKFDIQFGKQLPEFINTDEQRLKQIVNNLLSNAFKFTSEGEVIINISSSSDLEGSKVHQENQVPKEEKHKYINISISDTGIGIPKDKQDIIFEAFKQADGSTSRKYGGTGLGLSISRQLAQLLGGAITLESEIGRGSNFKLIMPVDYYNSLDSVDVSDHNMNTGILRQSSLEEVAKNDLIDLPKEEAITNNQYKDILAYDENSILIIEDNEQFVSVLSELIIEKGYVVRAAYNGQEGIEKAIKHRPQAILLDIGLPDINGWKILEMLQDNVVTKDIPVHIISGREDIKQRKDMNNLIGYLKKPVGTNELNMVFSKIEKENLKQGSKVLIANEYDDEAAAIVDILDGTGCKCHISSNGLEVESLLETHRFDCLILDLQLKDMSALELLTRLRNDNAITIPIIIYTSKKIAEEDAENLNKYADSIIIKGSYSVERLVDEASLFIHSLDNNNKNRDIESKVLDFDKEDCLKDKKILIVDDDMRNVFALSNILENNGMKVIVGRNGKEAIQRFEQHQDIDLVLMDVMMPEMDGYDAMRELRDMEKNRRIPIIAITAKAMKDDRQKCIEAGADDYLTKPIDMDKLISLLRVWLYKC</sequence>
<evidence type="ECO:0000256" key="3">
    <source>
        <dbReference type="ARBA" id="ARBA00012438"/>
    </source>
</evidence>
<dbReference type="Pfam" id="PF00672">
    <property type="entry name" value="HAMP"/>
    <property type="match status" value="1"/>
</dbReference>
<dbReference type="InterPro" id="IPR011006">
    <property type="entry name" value="CheY-like_superfamily"/>
</dbReference>
<dbReference type="Gene3D" id="3.30.565.10">
    <property type="entry name" value="Histidine kinase-like ATPase, C-terminal domain"/>
    <property type="match status" value="1"/>
</dbReference>
<keyword evidence="11" id="KW-0175">Coiled coil</keyword>
<evidence type="ECO:0000256" key="9">
    <source>
        <dbReference type="ARBA" id="ARBA00024867"/>
    </source>
</evidence>
<dbReference type="InterPro" id="IPR007891">
    <property type="entry name" value="CHASE3"/>
</dbReference>
<dbReference type="SMART" id="SM00304">
    <property type="entry name" value="HAMP"/>
    <property type="match status" value="1"/>
</dbReference>
<gene>
    <name evidence="16" type="ORF">CSC2_45200</name>
</gene>
<dbReference type="RefSeq" id="WP_206872502.1">
    <property type="nucleotide sequence ID" value="NZ_BMBA01000008.1"/>
</dbReference>
<keyword evidence="5 10" id="KW-0597">Phosphoprotein</keyword>
<dbReference type="InterPro" id="IPR029016">
    <property type="entry name" value="GAF-like_dom_sf"/>
</dbReference>
<dbReference type="InterPro" id="IPR003018">
    <property type="entry name" value="GAF"/>
</dbReference>
<comment type="catalytic activity">
    <reaction evidence="1">
        <text>ATP + protein L-histidine = ADP + protein N-phospho-L-histidine.</text>
        <dbReference type="EC" id="2.7.13.3"/>
    </reaction>
</comment>
<dbReference type="InterPro" id="IPR036890">
    <property type="entry name" value="HATPase_C_sf"/>
</dbReference>
<dbReference type="PROSITE" id="PS50109">
    <property type="entry name" value="HIS_KIN"/>
    <property type="match status" value="1"/>
</dbReference>
<evidence type="ECO:0000259" key="14">
    <source>
        <dbReference type="PROSITE" id="PS50110"/>
    </source>
</evidence>
<comment type="subcellular location">
    <subcellularLocation>
        <location evidence="2">Membrane</location>
    </subcellularLocation>
</comment>
<keyword evidence="8" id="KW-0902">Two-component regulatory system</keyword>
<dbReference type="PROSITE" id="PS50885">
    <property type="entry name" value="HAMP"/>
    <property type="match status" value="1"/>
</dbReference>
<evidence type="ECO:0000259" key="13">
    <source>
        <dbReference type="PROSITE" id="PS50109"/>
    </source>
</evidence>
<dbReference type="InterPro" id="IPR001789">
    <property type="entry name" value="Sig_transdc_resp-reg_receiver"/>
</dbReference>
<reference evidence="16 17" key="1">
    <citation type="journal article" date="2021" name="Int. J. Syst. Evol. Microbiol.">
        <title>Clostridium zeae sp. nov., isolated from corn silage.</title>
        <authorList>
            <person name="Kobayashi H."/>
            <person name="Tanizawa Y."/>
            <person name="Yagura M."/>
            <person name="Sakamoto M."/>
            <person name="Ohkuma M."/>
            <person name="Tohno M."/>
        </authorList>
    </citation>
    <scope>NUCLEOTIDE SEQUENCE [LARGE SCALE GENOMIC DNA]</scope>
    <source>
        <strain evidence="16 17">CSC2</strain>
    </source>
</reference>
<evidence type="ECO:0000256" key="8">
    <source>
        <dbReference type="ARBA" id="ARBA00023012"/>
    </source>
</evidence>
<dbReference type="SMART" id="SM00448">
    <property type="entry name" value="REC"/>
    <property type="match status" value="3"/>
</dbReference>
<dbReference type="Gene3D" id="1.10.287.130">
    <property type="match status" value="1"/>
</dbReference>
<dbReference type="InterPro" id="IPR005467">
    <property type="entry name" value="His_kinase_dom"/>
</dbReference>
<dbReference type="PROSITE" id="PS50110">
    <property type="entry name" value="RESPONSE_REGULATORY"/>
    <property type="match status" value="3"/>
</dbReference>
<comment type="function">
    <text evidence="9">May play the central regulatory role in sporulation. It may be an element of the effector pathway responsible for the activation of sporulation genes in response to nutritional stress. Spo0A may act in concert with spo0H (a sigma factor) to control the expression of some genes that are critical to the sporulation process.</text>
</comment>
<comment type="caution">
    <text evidence="16">The sequence shown here is derived from an EMBL/GenBank/DDBJ whole genome shotgun (WGS) entry which is preliminary data.</text>
</comment>
<protein>
    <recommendedName>
        <fullName evidence="4">Stage 0 sporulation protein A homolog</fullName>
        <ecNumber evidence="3">2.7.13.3</ecNumber>
    </recommendedName>
</protein>
<feature type="modified residue" description="4-aspartylphosphate" evidence="10">
    <location>
        <position position="883"/>
    </location>
</feature>
<evidence type="ECO:0000256" key="5">
    <source>
        <dbReference type="ARBA" id="ARBA00022553"/>
    </source>
</evidence>
<dbReference type="InterPro" id="IPR036097">
    <property type="entry name" value="HisK_dim/P_sf"/>
</dbReference>
<keyword evidence="17" id="KW-1185">Reference proteome</keyword>
<organism evidence="16 17">
    <name type="scientific">Clostridium zeae</name>
    <dbReference type="NCBI Taxonomy" id="2759022"/>
    <lineage>
        <taxon>Bacteria</taxon>
        <taxon>Bacillati</taxon>
        <taxon>Bacillota</taxon>
        <taxon>Clostridia</taxon>
        <taxon>Eubacteriales</taxon>
        <taxon>Clostridiaceae</taxon>
        <taxon>Clostridium</taxon>
    </lineage>
</organism>
<feature type="modified residue" description="4-aspartylphosphate" evidence="10">
    <location>
        <position position="1152"/>
    </location>
</feature>
<feature type="coiled-coil region" evidence="11">
    <location>
        <begin position="439"/>
        <end position="532"/>
    </location>
</feature>
<dbReference type="Proteomes" id="UP000663802">
    <property type="component" value="Unassembled WGS sequence"/>
</dbReference>
<feature type="domain" description="Histidine kinase" evidence="13">
    <location>
        <begin position="539"/>
        <end position="778"/>
    </location>
</feature>
<feature type="transmembrane region" description="Helical" evidence="12">
    <location>
        <begin position="193"/>
        <end position="218"/>
    </location>
</feature>
<keyword evidence="12" id="KW-0472">Membrane</keyword>